<keyword evidence="4" id="KW-1185">Reference proteome</keyword>
<evidence type="ECO:0000256" key="2">
    <source>
        <dbReference type="SAM" id="Phobius"/>
    </source>
</evidence>
<sequence length="306" mass="34877">MKNMSGTPERVDGTVQSSKCTTGPKKFTKLEVSPRRRSHDVASAYITRPQPKSHRRGTMHVLQASRNGFNNISFGYASSSQPVRVDTRASVSASEEESSYSEEQPSTSITESDLTFREGEFFARMPDKRIVPLSCECLSGREADVFLEALGDKNRDKIQKFLEREEPNIGEYHIWVRNDDTSQVTVVSIKALENHFRTERVRRVKWRHVSLDKVSIYRYSVPVITTKFRLRIVHFLSRNYRCCILCVWCFVIFFISVGIVLTVIVGSTPIGRRFNDSSSQKSTYRPQINDNRLLNTAKNGGMPAHG</sequence>
<dbReference type="Proteomes" id="UP000659654">
    <property type="component" value="Unassembled WGS sequence"/>
</dbReference>
<dbReference type="EMBL" id="CAJFCV020000004">
    <property type="protein sequence ID" value="CAG9116030.1"/>
    <property type="molecule type" value="Genomic_DNA"/>
</dbReference>
<comment type="caution">
    <text evidence="3">The sequence shown here is derived from an EMBL/GenBank/DDBJ whole genome shotgun (WGS) entry which is preliminary data.</text>
</comment>
<dbReference type="EMBL" id="CAJFDI010000004">
    <property type="protein sequence ID" value="CAD5226629.1"/>
    <property type="molecule type" value="Genomic_DNA"/>
</dbReference>
<dbReference type="AlphaFoldDB" id="A0A7I8WTE0"/>
<organism evidence="3 4">
    <name type="scientific">Bursaphelenchus xylophilus</name>
    <name type="common">Pinewood nematode worm</name>
    <name type="synonym">Aphelenchoides xylophilus</name>
    <dbReference type="NCBI Taxonomy" id="6326"/>
    <lineage>
        <taxon>Eukaryota</taxon>
        <taxon>Metazoa</taxon>
        <taxon>Ecdysozoa</taxon>
        <taxon>Nematoda</taxon>
        <taxon>Chromadorea</taxon>
        <taxon>Rhabditida</taxon>
        <taxon>Tylenchina</taxon>
        <taxon>Tylenchomorpha</taxon>
        <taxon>Aphelenchoidea</taxon>
        <taxon>Aphelenchoididae</taxon>
        <taxon>Bursaphelenchus</taxon>
    </lineage>
</organism>
<evidence type="ECO:0000313" key="3">
    <source>
        <dbReference type="EMBL" id="CAD5226629.1"/>
    </source>
</evidence>
<protein>
    <submittedName>
        <fullName evidence="3">(pine wood nematode) hypothetical protein</fullName>
    </submittedName>
</protein>
<keyword evidence="2" id="KW-0472">Membrane</keyword>
<dbReference type="SMR" id="A0A7I8WTE0"/>
<feature type="region of interest" description="Disordered" evidence="1">
    <location>
        <begin position="84"/>
        <end position="109"/>
    </location>
</feature>
<feature type="transmembrane region" description="Helical" evidence="2">
    <location>
        <begin position="242"/>
        <end position="265"/>
    </location>
</feature>
<proteinExistence type="predicted"/>
<accession>A0A7I8WTE0</accession>
<evidence type="ECO:0000313" key="4">
    <source>
        <dbReference type="Proteomes" id="UP000659654"/>
    </source>
</evidence>
<feature type="region of interest" description="Disordered" evidence="1">
    <location>
        <begin position="1"/>
        <end position="57"/>
    </location>
</feature>
<keyword evidence="2" id="KW-1133">Transmembrane helix</keyword>
<gene>
    <name evidence="3" type="ORF">BXYJ_LOCUS9174</name>
</gene>
<dbReference type="Proteomes" id="UP000582659">
    <property type="component" value="Unassembled WGS sequence"/>
</dbReference>
<dbReference type="OrthoDB" id="5856034at2759"/>
<evidence type="ECO:0000256" key="1">
    <source>
        <dbReference type="SAM" id="MobiDB-lite"/>
    </source>
</evidence>
<name>A0A7I8WTE0_BURXY</name>
<reference evidence="3" key="1">
    <citation type="submission" date="2020-09" db="EMBL/GenBank/DDBJ databases">
        <authorList>
            <person name="Kikuchi T."/>
        </authorList>
    </citation>
    <scope>NUCLEOTIDE SEQUENCE</scope>
    <source>
        <strain evidence="3">Ka4C1</strain>
    </source>
</reference>
<keyword evidence="2" id="KW-0812">Transmembrane</keyword>